<dbReference type="Proteomes" id="UP000606991">
    <property type="component" value="Unassembled WGS sequence"/>
</dbReference>
<gene>
    <name evidence="1" type="ORF">JF886_06760</name>
</gene>
<evidence type="ECO:0000313" key="2">
    <source>
        <dbReference type="Proteomes" id="UP000606991"/>
    </source>
</evidence>
<reference evidence="1 2" key="1">
    <citation type="submission" date="2020-10" db="EMBL/GenBank/DDBJ databases">
        <title>Ca. Dormibacterota MAGs.</title>
        <authorList>
            <person name="Montgomery K."/>
        </authorList>
    </citation>
    <scope>NUCLEOTIDE SEQUENCE [LARGE SCALE GENOMIC DNA]</scope>
    <source>
        <strain evidence="1">SC8812_S17_18</strain>
    </source>
</reference>
<accession>A0A934JWJ8</accession>
<comment type="caution">
    <text evidence="1">The sequence shown here is derived from an EMBL/GenBank/DDBJ whole genome shotgun (WGS) entry which is preliminary data.</text>
</comment>
<dbReference type="EMBL" id="JAEKNS010000074">
    <property type="protein sequence ID" value="MBJ7594554.1"/>
    <property type="molecule type" value="Genomic_DNA"/>
</dbReference>
<evidence type="ECO:0000313" key="1">
    <source>
        <dbReference type="EMBL" id="MBJ7594554.1"/>
    </source>
</evidence>
<dbReference type="RefSeq" id="WP_337310856.1">
    <property type="nucleotide sequence ID" value="NZ_JAEKNS010000074.1"/>
</dbReference>
<proteinExistence type="predicted"/>
<sequence>MAFRFRLGRDRSGDGLVVRAGELSPRALRQKWREPLAAFKGQAAAKPHLGLHEMELITARDRLESVRMAQDLAAHADEALAALRAAAERTDGAW</sequence>
<organism evidence="1 2">
    <name type="scientific">Candidatus Aeolococcus gillhamiae</name>
    <dbReference type="NCBI Taxonomy" id="3127015"/>
    <lineage>
        <taxon>Bacteria</taxon>
        <taxon>Bacillati</taxon>
        <taxon>Candidatus Dormiibacterota</taxon>
        <taxon>Candidatus Dormibacteria</taxon>
        <taxon>Candidatus Aeolococcales</taxon>
        <taxon>Candidatus Aeolococcaceae</taxon>
        <taxon>Candidatus Aeolococcus</taxon>
    </lineage>
</organism>
<protein>
    <submittedName>
        <fullName evidence="1">Uncharacterized protein</fullName>
    </submittedName>
</protein>
<name>A0A934JWJ8_9BACT</name>
<dbReference type="AlphaFoldDB" id="A0A934JWJ8"/>